<dbReference type="GO" id="GO:0005085">
    <property type="term" value="F:guanyl-nucleotide exchange factor activity"/>
    <property type="evidence" value="ECO:0007669"/>
    <property type="project" value="TreeGrafter"/>
</dbReference>
<dbReference type="AlphaFoldDB" id="A0A0W0CUK0"/>
<dbReference type="VEuPathDB" id="FungiDB:GVI51_H06017"/>
<dbReference type="PANTHER" id="PTHR45982">
    <property type="entry name" value="REGULATOR OF CHROMOSOME CONDENSATION"/>
    <property type="match status" value="1"/>
</dbReference>
<dbReference type="Gene3D" id="2.130.10.30">
    <property type="entry name" value="Regulator of chromosome condensation 1/beta-lactamase-inhibitor protein II"/>
    <property type="match status" value="1"/>
</dbReference>
<dbReference type="Proteomes" id="UP000054886">
    <property type="component" value="Unassembled WGS sequence"/>
</dbReference>
<dbReference type="PANTHER" id="PTHR45982:SF1">
    <property type="entry name" value="REGULATOR OF CHROMOSOME CONDENSATION"/>
    <property type="match status" value="1"/>
</dbReference>
<dbReference type="GO" id="GO:0002098">
    <property type="term" value="P:tRNA wobble uridine modification"/>
    <property type="evidence" value="ECO:0007669"/>
    <property type="project" value="EnsemblFungi"/>
</dbReference>
<evidence type="ECO:0000256" key="1">
    <source>
        <dbReference type="PROSITE-ProRule" id="PRU00235"/>
    </source>
</evidence>
<dbReference type="VEuPathDB" id="FungiDB:GWK60_H06083"/>
<dbReference type="SUPFAM" id="SSF50985">
    <property type="entry name" value="RCC1/BLIP-II"/>
    <property type="match status" value="1"/>
</dbReference>
<organism evidence="2 3">
    <name type="scientific">Candida glabrata</name>
    <name type="common">Yeast</name>
    <name type="synonym">Torulopsis glabrata</name>
    <dbReference type="NCBI Taxonomy" id="5478"/>
    <lineage>
        <taxon>Eukaryota</taxon>
        <taxon>Fungi</taxon>
        <taxon>Dikarya</taxon>
        <taxon>Ascomycota</taxon>
        <taxon>Saccharomycotina</taxon>
        <taxon>Saccharomycetes</taxon>
        <taxon>Saccharomycetales</taxon>
        <taxon>Saccharomycetaceae</taxon>
        <taxon>Nakaseomyces</taxon>
    </lineage>
</organism>
<dbReference type="VEuPathDB" id="FungiDB:CAGL0H06171g"/>
<dbReference type="GO" id="GO:0005737">
    <property type="term" value="C:cytoplasm"/>
    <property type="evidence" value="ECO:0007669"/>
    <property type="project" value="EnsemblFungi"/>
</dbReference>
<protein>
    <submittedName>
        <fullName evidence="2">Protein ATS1</fullName>
    </submittedName>
</protein>
<dbReference type="VEuPathDB" id="FungiDB:GW608_H06171"/>
<feature type="repeat" description="RCC1" evidence="1">
    <location>
        <begin position="142"/>
        <end position="193"/>
    </location>
</feature>
<dbReference type="EMBL" id="LLZZ01000173">
    <property type="protein sequence ID" value="KTA96352.1"/>
    <property type="molecule type" value="Genomic_DNA"/>
</dbReference>
<name>A0A0W0CUK0_CANGB</name>
<proteinExistence type="predicted"/>
<accession>A0A0W0CUK0</accession>
<sequence length="354" mass="39338">MIPIKSLDLPTDIDVTKISCGGNHTVILLSTGRVLGCGDNSLGQLCSDDQAKQIIGWKEICSGYNVIDVTCCWDSTTIVTADGKVYSRGSGLKGELGLGSSNLENKSNFELVMDCSKYAGYRVYSSFQNCILVLDKKEDNGSIVYAWGNNTKCQINEPKSRRLASPIVMYETFEMRVANVVMGKDFNLLMTPQGKIIHVNGKTPEDFTKDFETRWKFAKELEVKSMWSSIHIRDKSDPNKIHSYGNNIHGQVFDQSQLSPSECIANFTTGSEHGILVSKDRDHNDHELYQLSCWGWGEHGNCGSVQDHEEKQWVNDKHNVTSPLNPVAKAISRPMVYGGCATTWIVSNDPLAIL</sequence>
<evidence type="ECO:0000313" key="3">
    <source>
        <dbReference type="Proteomes" id="UP000054886"/>
    </source>
</evidence>
<dbReference type="InterPro" id="IPR000408">
    <property type="entry name" value="Reg_chr_condens"/>
</dbReference>
<evidence type="ECO:0000313" key="2">
    <source>
        <dbReference type="EMBL" id="KTA96352.1"/>
    </source>
</evidence>
<dbReference type="VEuPathDB" id="FungiDB:B1J91_H06171g"/>
<comment type="caution">
    <text evidence="2">The sequence shown here is derived from an EMBL/GenBank/DDBJ whole genome shotgun (WGS) entry which is preliminary data.</text>
</comment>
<dbReference type="InterPro" id="IPR009091">
    <property type="entry name" value="RCC1/BLIP-II"/>
</dbReference>
<reference evidence="2 3" key="1">
    <citation type="submission" date="2015-10" db="EMBL/GenBank/DDBJ databases">
        <title>Draft genomes sequences of Candida glabrata isolates 1A, 1B, 2A, 2B, 3A and 3B.</title>
        <authorList>
            <person name="Haavelsrud O.E."/>
            <person name="Gaustad P."/>
        </authorList>
    </citation>
    <scope>NUCLEOTIDE SEQUENCE [LARGE SCALE GENOMIC DNA]</scope>
    <source>
        <strain evidence="2">910700640</strain>
    </source>
</reference>
<dbReference type="PRINTS" id="PR00633">
    <property type="entry name" value="RCCNDNSATION"/>
</dbReference>
<dbReference type="PROSITE" id="PS50012">
    <property type="entry name" value="RCC1_3"/>
    <property type="match status" value="1"/>
</dbReference>
<dbReference type="Pfam" id="PF13540">
    <property type="entry name" value="RCC1_2"/>
    <property type="match status" value="1"/>
</dbReference>
<dbReference type="InterPro" id="IPR051553">
    <property type="entry name" value="Ran_GTPase-activating"/>
</dbReference>
<dbReference type="GO" id="GO:0017183">
    <property type="term" value="P:protein histidyl modification to diphthamide"/>
    <property type="evidence" value="ECO:0007669"/>
    <property type="project" value="EnsemblFungi"/>
</dbReference>
<gene>
    <name evidence="2" type="ORF">AO440_002155</name>
</gene>